<proteinExistence type="predicted"/>
<evidence type="ECO:0000313" key="2">
    <source>
        <dbReference type="Proteomes" id="UP000055024"/>
    </source>
</evidence>
<dbReference type="Proteomes" id="UP000055024">
    <property type="component" value="Unassembled WGS sequence"/>
</dbReference>
<name>A0A0V1HKN6_9BILA</name>
<comment type="caution">
    <text evidence="1">The sequence shown here is derived from an EMBL/GenBank/DDBJ whole genome shotgun (WGS) entry which is preliminary data.</text>
</comment>
<evidence type="ECO:0000313" key="1">
    <source>
        <dbReference type="EMBL" id="KRZ11310.1"/>
    </source>
</evidence>
<accession>A0A0V1HKN6</accession>
<keyword evidence="2" id="KW-1185">Reference proteome</keyword>
<dbReference type="OrthoDB" id="5927308at2759"/>
<dbReference type="EMBL" id="JYDP01000051">
    <property type="protein sequence ID" value="KRZ11310.1"/>
    <property type="molecule type" value="Genomic_DNA"/>
</dbReference>
<dbReference type="AlphaFoldDB" id="A0A0V1HKN6"/>
<gene>
    <name evidence="1" type="ORF">T11_4835</name>
</gene>
<sequence>MTMFRKSGETFYPLVVHSGSQAFINRELAGCRRLSGHGGGFFVIDGKDGFRFFSTSFSQNRLFSIL</sequence>
<reference evidence="1 2" key="1">
    <citation type="submission" date="2015-01" db="EMBL/GenBank/DDBJ databases">
        <title>Evolution of Trichinella species and genotypes.</title>
        <authorList>
            <person name="Korhonen P.K."/>
            <person name="Edoardo P."/>
            <person name="Giuseppe L.R."/>
            <person name="Gasser R.B."/>
        </authorList>
    </citation>
    <scope>NUCLEOTIDE SEQUENCE [LARGE SCALE GENOMIC DNA]</scope>
    <source>
        <strain evidence="1">ISS1029</strain>
    </source>
</reference>
<organism evidence="1 2">
    <name type="scientific">Trichinella zimbabwensis</name>
    <dbReference type="NCBI Taxonomy" id="268475"/>
    <lineage>
        <taxon>Eukaryota</taxon>
        <taxon>Metazoa</taxon>
        <taxon>Ecdysozoa</taxon>
        <taxon>Nematoda</taxon>
        <taxon>Enoplea</taxon>
        <taxon>Dorylaimia</taxon>
        <taxon>Trichinellida</taxon>
        <taxon>Trichinellidae</taxon>
        <taxon>Trichinella</taxon>
    </lineage>
</organism>
<protein>
    <submittedName>
        <fullName evidence="1">Uncharacterized protein</fullName>
    </submittedName>
</protein>